<feature type="domain" description="Retrotransposon hot spot protein N-terminal" evidence="4">
    <location>
        <begin position="418"/>
        <end position="521"/>
    </location>
</feature>
<name>A0A2V2UPP7_TRYCR</name>
<dbReference type="Pfam" id="PF24466">
    <property type="entry name" value="DUF7578"/>
    <property type="match status" value="2"/>
</dbReference>
<feature type="coiled-coil region" evidence="1">
    <location>
        <begin position="214"/>
        <end position="273"/>
    </location>
</feature>
<comment type="caution">
    <text evidence="6">The sequence shown here is derived from an EMBL/GenBank/DDBJ whole genome shotgun (WGS) entry which is preliminary data.</text>
</comment>
<dbReference type="InterPro" id="IPR052980">
    <property type="entry name" value="Crinkler_effector"/>
</dbReference>
<dbReference type="NCBIfam" id="TIGR01631">
    <property type="entry name" value="Trypano_RHS"/>
    <property type="match status" value="2"/>
</dbReference>
<dbReference type="Pfam" id="PF20445">
    <property type="entry name" value="RHS_N"/>
    <property type="match status" value="1"/>
</dbReference>
<dbReference type="VEuPathDB" id="TriTrypDB:Tc_MARK_2994"/>
<feature type="signal peptide" evidence="2">
    <location>
        <begin position="1"/>
        <end position="20"/>
    </location>
</feature>
<feature type="domain" description="Retrotransposon hot spot protein,C-terminal" evidence="3">
    <location>
        <begin position="535"/>
        <end position="830"/>
    </location>
</feature>
<feature type="domain" description="DUF7578" evidence="5">
    <location>
        <begin position="128"/>
        <end position="189"/>
    </location>
</feature>
<dbReference type="VEuPathDB" id="TriTrypDB:TcG_11813"/>
<dbReference type="InterPro" id="IPR006518">
    <property type="entry name" value="Trypano_RHS"/>
</dbReference>
<evidence type="ECO:0000256" key="2">
    <source>
        <dbReference type="SAM" id="SignalP"/>
    </source>
</evidence>
<feature type="domain" description="DUF7578" evidence="5">
    <location>
        <begin position="291"/>
        <end position="355"/>
    </location>
</feature>
<reference evidence="6 7" key="1">
    <citation type="journal article" date="2018" name="Microb. Genom.">
        <title>Expanding an expanded genome: long-read sequencing of Trypanosoma cruzi.</title>
        <authorList>
            <person name="Berna L."/>
            <person name="Rodriguez M."/>
            <person name="Chiribao M.L."/>
            <person name="Parodi-Talice A."/>
            <person name="Pita S."/>
            <person name="Rijo G."/>
            <person name="Alvarez-Valin F."/>
            <person name="Robello C."/>
        </authorList>
    </citation>
    <scope>NUCLEOTIDE SEQUENCE [LARGE SCALE GENOMIC DNA]</scope>
    <source>
        <strain evidence="6 7">Dm28c</strain>
    </source>
</reference>
<dbReference type="VEuPathDB" id="TriTrypDB:C3747_183g82"/>
<evidence type="ECO:0000259" key="3">
    <source>
        <dbReference type="Pfam" id="PF07999"/>
    </source>
</evidence>
<accession>A0A2V2UPP7</accession>
<dbReference type="VEuPathDB" id="TriTrypDB:TcBrA4_0156920"/>
<keyword evidence="1" id="KW-0175">Coiled coil</keyword>
<dbReference type="VEuPathDB" id="TriTrypDB:TcCL_NonESM08127"/>
<dbReference type="VEuPathDB" id="TriTrypDB:TcCLB.504863.10"/>
<dbReference type="VEuPathDB" id="TriTrypDB:TcCLB.463155.20"/>
<feature type="chain" id="PRO_5015880112" evidence="2">
    <location>
        <begin position="21"/>
        <end position="999"/>
    </location>
</feature>
<dbReference type="VEuPathDB" id="TriTrypDB:C4B63_201g21"/>
<dbReference type="VEuPathDB" id="TriTrypDB:Tc_MARK_8141"/>
<dbReference type="VEuPathDB" id="TriTrypDB:ECC02_011268"/>
<dbReference type="Proteomes" id="UP000246121">
    <property type="component" value="Unassembled WGS sequence"/>
</dbReference>
<protein>
    <submittedName>
        <fullName evidence="6">Putative retrotransposon hot spot (RHS) protein</fullName>
    </submittedName>
</protein>
<dbReference type="InterPro" id="IPR056000">
    <property type="entry name" value="DUF7578"/>
</dbReference>
<dbReference type="VEuPathDB" id="TriTrypDB:TcYC6_0146420"/>
<gene>
    <name evidence="6" type="ORF">C4B63_201g21</name>
</gene>
<dbReference type="VEuPathDB" id="TriTrypDB:ECC02_010524"/>
<dbReference type="VEuPathDB" id="TriTrypDB:TCSYLVIO_007214"/>
<dbReference type="InterPro" id="IPR046835">
    <property type="entry name" value="RHS_N"/>
</dbReference>
<dbReference type="VEuPathDB" id="TriTrypDB:TcCLB.509259.160"/>
<evidence type="ECO:0000313" key="6">
    <source>
        <dbReference type="EMBL" id="PWU84808.1"/>
    </source>
</evidence>
<dbReference type="Pfam" id="PF07999">
    <property type="entry name" value="RHSP"/>
    <property type="match status" value="1"/>
</dbReference>
<dbReference type="VEuPathDB" id="TriTrypDB:TcCLB.400739.10"/>
<evidence type="ECO:0000256" key="1">
    <source>
        <dbReference type="SAM" id="Coils"/>
    </source>
</evidence>
<dbReference type="VEuPathDB" id="TriTrypDB:TCDM_12759"/>
<organism evidence="6 7">
    <name type="scientific">Trypanosoma cruzi</name>
    <dbReference type="NCBI Taxonomy" id="5693"/>
    <lineage>
        <taxon>Eukaryota</taxon>
        <taxon>Discoba</taxon>
        <taxon>Euglenozoa</taxon>
        <taxon>Kinetoplastea</taxon>
        <taxon>Metakinetoplastina</taxon>
        <taxon>Trypanosomatida</taxon>
        <taxon>Trypanosomatidae</taxon>
        <taxon>Trypanosoma</taxon>
        <taxon>Schizotrypanum</taxon>
    </lineage>
</organism>
<sequence>MWRCCGRLHVALPRRRWALAASPTGVAVRLNGAPTAPPCERHAQRHWDCGTKQPRLSFGAGGTCWPQLGGASGMLHCTGVVMAPHSGISGDGSDAATRIRLAGSKQRPQWTMSSSVKDILLEGSTLSTSIKLNDFLRSNLGDEWVVKKKGNVIMEVFVRRPNAYVQDQRLLEEILNLTAYQALEAIYKLHHKGVFSLEQWRDYEGKDTVTPLARGKLNAALTQIQRESREAEERLRREEEERLRREAEERLKREEEERLRREEEERLKRAQEMKFTISNTIEDVLFKGRVRVKEKKLNDFLTMELDGRGVVATNRSVLLKEFFNDPNKYIRDKGALKEIQTTDAYARMEGAVKEEMIFDEDKRKLSDKGVNNLLGWSIATPEVREIVHNFTKNSLDAALEEARNPTTTSAPIKLEGCYDSVYNASWSHVVEVPGGEGTGMKAEKGQPKQPWKYNEVGETFERNDAVQKSGEAPPVLMVLTSDKGWPYSWNMTQDLPKDFFINCEVERVWRIVRNDLAEWFSNFDLTLNPSPVRRLLIGTPGIGKSVAAGSYLLYQLLHCDVEEFPVVVHCFGDTTYVFDKTTKTVTLYEGNAISKNVFRGLRQRGMKGYIIYDVAKKGTPPDTNFAPSSGWGMIVVSSPKVSNYDEWEKQLKASRIIMNCPDEKEVKAMCAWMKRGLDKDKQAEYWKMVEKHMEKVGPIPRHIFDEKIYKDRLGAVDGALLAIKDTDAGKYFALGGEEKWYSEDPSHKLVKVVRARTKKDAEVFFNAPICADIGFRTADRLAKVMATKDFLLLLFRSRGVLVSYALEHFGLRIFMHGEFVIELAKELKELRPPERNEAQDSVLTLSHQGYPTRTVGLRELQGGVTRIPMEYRVLYIPAVQNFPLVDGLFFVDSPRKTLVGLQMTTAGEHHTVPSTVNLFNERLAEYFNGWEELSRDMSWEMIYIQHENSTMITNWQRCGPVNTKNLSDDEKEIVAFWDGKVHEYQFVLTTDFVSRIRAK</sequence>
<dbReference type="PANTHER" id="PTHR33129">
    <property type="entry name" value="PROTEIN KINASE DOMAIN-CONTAINING PROTEIN-RELATED"/>
    <property type="match status" value="1"/>
</dbReference>
<proteinExistence type="predicted"/>
<evidence type="ECO:0000259" key="5">
    <source>
        <dbReference type="Pfam" id="PF24466"/>
    </source>
</evidence>
<dbReference type="PANTHER" id="PTHR33129:SF3">
    <property type="entry name" value="HOT SPOT (RHS) PROTEIN, PUTATIVE-RELATED"/>
    <property type="match status" value="1"/>
</dbReference>
<dbReference type="VEuPathDB" id="TriTrypDB:TcYC6_0146470"/>
<keyword evidence="2" id="KW-0732">Signal</keyword>
<evidence type="ECO:0000313" key="7">
    <source>
        <dbReference type="Proteomes" id="UP000246121"/>
    </source>
</evidence>
<dbReference type="InterPro" id="IPR046836">
    <property type="entry name" value="RHS_C"/>
</dbReference>
<dbReference type="AlphaFoldDB" id="A0A2V2UPP7"/>
<dbReference type="EMBL" id="PRFA01000201">
    <property type="protein sequence ID" value="PWU84808.1"/>
    <property type="molecule type" value="Genomic_DNA"/>
</dbReference>
<evidence type="ECO:0000259" key="4">
    <source>
        <dbReference type="Pfam" id="PF20445"/>
    </source>
</evidence>